<feature type="region of interest" description="Disordered" evidence="1">
    <location>
        <begin position="131"/>
        <end position="156"/>
    </location>
</feature>
<protein>
    <submittedName>
        <fullName evidence="2">Uncharacterized protein</fullName>
    </submittedName>
</protein>
<reference evidence="2 3" key="2">
    <citation type="submission" date="2019-01" db="EMBL/GenBank/DDBJ databases">
        <title>The decoding of complex shrimp genome reveals the adaptation for benthos swimmer, frequently molting mechanism and breeding impact on genome.</title>
        <authorList>
            <person name="Sun Y."/>
            <person name="Gao Y."/>
            <person name="Yu Y."/>
        </authorList>
    </citation>
    <scope>NUCLEOTIDE SEQUENCE [LARGE SCALE GENOMIC DNA]</scope>
    <source>
        <tissue evidence="2">Muscle</tissue>
    </source>
</reference>
<evidence type="ECO:0000256" key="1">
    <source>
        <dbReference type="SAM" id="MobiDB-lite"/>
    </source>
</evidence>
<feature type="region of interest" description="Disordered" evidence="1">
    <location>
        <begin position="460"/>
        <end position="479"/>
    </location>
</feature>
<sequence length="597" mass="64938">MGASRGGPFRRLLRTRMYTTRTITTDPTGALNYRVLPSVLLSRIHLPPPPHRSPLINIVLHHKHNPQPPSTSHAYYKTTTHQHHHQLHLTTRLIRTPCLRAPLKTFPTPASRKPPSHSPDPIISPTFYVPTGHHSLQRTSHYPHDTHHLQQPRAAPNPQQLSTLTTLQPYNPDSNLLTISQPASPLHAHAPPPLMTSVQPPTTARKALATCTHHPHRPRRRVTPSPDRAIQLAVPRPHILSPSSHQQSITHSAIQWSVGRGVDPARLMTEAGAASGAAFYKLTPCLYPRHPPSPPVGLRHRQPTLGIRNIRLIPLQLTTTRLYLLLISPTAALIATTPALSYGYPLTPSSHKSLAPPPTCFTHLPNQYCTPTSCLRSFDHSDCTSVYRLTNLDSSLTPHHQPSLGQTNPLASRAPDFPLAYPPLARNFDGRVVDGGAGRKDVAACRSLDLDVPPHALPCAQRALGPPRPSHRPPASAPVEHPLGLASTLASYLPVAHAHHESHTHSTGASDSFAQAAALIAAYAHSLLSVSLNCSLNPLPSHLSVPHPQFGGRFLSAQTHPLQTILNRTPQASASPSTPYGGIQPDTTTICYTPRSI</sequence>
<gene>
    <name evidence="2" type="ORF">C7M84_013922</name>
</gene>
<evidence type="ECO:0000313" key="2">
    <source>
        <dbReference type="EMBL" id="ROT67975.1"/>
    </source>
</evidence>
<proteinExistence type="predicted"/>
<evidence type="ECO:0000313" key="3">
    <source>
        <dbReference type="Proteomes" id="UP000283509"/>
    </source>
</evidence>
<reference evidence="2 3" key="1">
    <citation type="submission" date="2018-04" db="EMBL/GenBank/DDBJ databases">
        <authorList>
            <person name="Zhang X."/>
            <person name="Yuan J."/>
            <person name="Li F."/>
            <person name="Xiang J."/>
        </authorList>
    </citation>
    <scope>NUCLEOTIDE SEQUENCE [LARGE SCALE GENOMIC DNA]</scope>
    <source>
        <tissue evidence="2">Muscle</tissue>
    </source>
</reference>
<dbReference type="EMBL" id="QCYY01002735">
    <property type="protein sequence ID" value="ROT67975.1"/>
    <property type="molecule type" value="Genomic_DNA"/>
</dbReference>
<keyword evidence="3" id="KW-1185">Reference proteome</keyword>
<dbReference type="Proteomes" id="UP000283509">
    <property type="component" value="Unassembled WGS sequence"/>
</dbReference>
<accession>A0A3R7QHV6</accession>
<comment type="caution">
    <text evidence="2">The sequence shown here is derived from an EMBL/GenBank/DDBJ whole genome shotgun (WGS) entry which is preliminary data.</text>
</comment>
<name>A0A3R7QHV6_PENVA</name>
<dbReference type="AlphaFoldDB" id="A0A3R7QHV6"/>
<organism evidence="2 3">
    <name type="scientific">Penaeus vannamei</name>
    <name type="common">Whiteleg shrimp</name>
    <name type="synonym">Litopenaeus vannamei</name>
    <dbReference type="NCBI Taxonomy" id="6689"/>
    <lineage>
        <taxon>Eukaryota</taxon>
        <taxon>Metazoa</taxon>
        <taxon>Ecdysozoa</taxon>
        <taxon>Arthropoda</taxon>
        <taxon>Crustacea</taxon>
        <taxon>Multicrustacea</taxon>
        <taxon>Malacostraca</taxon>
        <taxon>Eumalacostraca</taxon>
        <taxon>Eucarida</taxon>
        <taxon>Decapoda</taxon>
        <taxon>Dendrobranchiata</taxon>
        <taxon>Penaeoidea</taxon>
        <taxon>Penaeidae</taxon>
        <taxon>Penaeus</taxon>
    </lineage>
</organism>